<evidence type="ECO:0008006" key="4">
    <source>
        <dbReference type="Google" id="ProtNLM"/>
    </source>
</evidence>
<dbReference type="EMBL" id="CP102845">
    <property type="protein sequence ID" value="UVF21537.1"/>
    <property type="molecule type" value="Genomic_DNA"/>
</dbReference>
<evidence type="ECO:0000313" key="2">
    <source>
        <dbReference type="EMBL" id="UVF21537.1"/>
    </source>
</evidence>
<name>A0ABY5RZD5_9HYPH</name>
<evidence type="ECO:0000313" key="3">
    <source>
        <dbReference type="Proteomes" id="UP001017257"/>
    </source>
</evidence>
<protein>
    <recommendedName>
        <fullName evidence="4">DUF2188 domain-containing protein</fullName>
    </recommendedName>
</protein>
<feature type="compositionally biased region" description="Basic and acidic residues" evidence="1">
    <location>
        <begin position="33"/>
        <end position="57"/>
    </location>
</feature>
<accession>A0ABY5RZD5</accession>
<keyword evidence="3" id="KW-1185">Reference proteome</keyword>
<reference evidence="2" key="1">
    <citation type="submission" date="2022-08" db="EMBL/GenBank/DDBJ databases">
        <title>Microvirga terrae sp. nov., isolated from soil.</title>
        <authorList>
            <person name="Kim K.H."/>
            <person name="Seo Y.L."/>
            <person name="Kim J.M."/>
            <person name="Lee J.K."/>
            <person name="Han D.M."/>
            <person name="Jeon C.O."/>
        </authorList>
    </citation>
    <scope>NUCLEOTIDE SEQUENCE</scope>
    <source>
        <strain evidence="2">R24</strain>
    </source>
</reference>
<feature type="region of interest" description="Disordered" evidence="1">
    <location>
        <begin position="33"/>
        <end position="66"/>
    </location>
</feature>
<evidence type="ECO:0000256" key="1">
    <source>
        <dbReference type="SAM" id="MobiDB-lite"/>
    </source>
</evidence>
<sequence>MNTEPMYPYSLEVMPCEKPAGHFQWSIRERGRLIQRSDRPHPSESKAREKGQAELERLFFGGRDRR</sequence>
<gene>
    <name evidence="2" type="ORF">HPT29_010650</name>
</gene>
<dbReference type="Proteomes" id="UP001017257">
    <property type="component" value="Chromosome"/>
</dbReference>
<proteinExistence type="predicted"/>
<organism evidence="2 3">
    <name type="scientific">Microvirga terrae</name>
    <dbReference type="NCBI Taxonomy" id="2740529"/>
    <lineage>
        <taxon>Bacteria</taxon>
        <taxon>Pseudomonadati</taxon>
        <taxon>Pseudomonadota</taxon>
        <taxon>Alphaproteobacteria</taxon>
        <taxon>Hyphomicrobiales</taxon>
        <taxon>Methylobacteriaceae</taxon>
        <taxon>Microvirga</taxon>
    </lineage>
</organism>